<comment type="caution">
    <text evidence="1">The sequence shown here is derived from an EMBL/GenBank/DDBJ whole genome shotgun (WGS) entry which is preliminary data.</text>
</comment>
<evidence type="ECO:0000313" key="1">
    <source>
        <dbReference type="EMBL" id="RHW73544.1"/>
    </source>
</evidence>
<organism evidence="1">
    <name type="scientific">Trypanosoma brucei equiperdum</name>
    <dbReference type="NCBI Taxonomy" id="630700"/>
    <lineage>
        <taxon>Eukaryota</taxon>
        <taxon>Discoba</taxon>
        <taxon>Euglenozoa</taxon>
        <taxon>Kinetoplastea</taxon>
        <taxon>Metakinetoplastina</taxon>
        <taxon>Trypanosomatida</taxon>
        <taxon>Trypanosomatidae</taxon>
        <taxon>Trypanosoma</taxon>
    </lineage>
</organism>
<dbReference type="AlphaFoldDB" id="A0A3L6LA38"/>
<name>A0A3L6LA38_9TRYP</name>
<dbReference type="EMBL" id="QSBY01000003">
    <property type="protein sequence ID" value="RHW73544.1"/>
    <property type="molecule type" value="Genomic_DNA"/>
</dbReference>
<gene>
    <name evidence="1" type="ORF">DPX39_030013100</name>
</gene>
<sequence>MPGYPTGLLLGSRMSSRPRVSWLSPALASHQQLDAGIAARHQVDRKSIKKSKRPFENYFRSEYRCSPSPSRFTLRPGGRVSSYDAVKLMTDPRRNWSPFWGRVVGNVRTQKKRQDVLQPAPQQFGEDSLDQTIQRFLELRFQWDRGDDILAPSLVPPSLYSLTEHCLPYACDEQQQQQTVSDCVELDGGGAHSSAFRARGRRKCLLVPRGNLGSSGVETIPSIVLDAARGPLVSSPTELSLNLRWKATNREATSVSEVLRLQQCVGHVPVMGMTARSLLLLLKAHATAEVENPPLAVALAIAAAEHYHEYTPTECLELLRCLRRVAFVKGLTQLSHSQVNVVSLYRDSRHSQMFFAGYIGDAAPFLVERVWSRLPEHAQRLCRRRLFLDFIDLLALAVEMNGWRFPCNLPNPASSATYASKYLFLRYTLQLDEAMMTEYVRCVADATFSAPQTELYTNVGGQQQNSRQLIASRCDPDDSETLFTPLITWLCVSFLARVTAEAVGDVLRHTEISLKQHMKLAKDYQSAAARGKSKLQRLKAERDLQQFLDSIALVRPRHHVYQCIGRRHPRKMRLRVIPLEAFPAISRHTGLPFGSASRHAHLSAERRCGSFEHDDWTFEAVVARSALARKHIERAKDALDWAAMMLTNCAVIARHIPTPAKRLEACGPKHTFVFPAASHLPSSIDAASNRLAWCEALVRSRVQEDIDSLFLHIPWCELEEQLQPFLDSEGKANGIESREGTQRAGKVTTAGDDRTSLLDAYFPFDFLDNSGGADCGGTGDCRQVPRIEYDDAEHTKHPKTAQQDQNSLEALQVSIEKFQVTVAELIRAQEDYFLIL</sequence>
<proteinExistence type="predicted"/>
<accession>A0A3L6LA38</accession>
<protein>
    <submittedName>
        <fullName evidence="1">Uncharacterized protein</fullName>
    </submittedName>
</protein>
<dbReference type="Proteomes" id="UP000266743">
    <property type="component" value="Chromosome 3"/>
</dbReference>
<reference evidence="1" key="1">
    <citation type="submission" date="2018-09" db="EMBL/GenBank/DDBJ databases">
        <title>whole genome sequence of T. equiperdum IVM-t1 strain.</title>
        <authorList>
            <person name="Suganuma K."/>
        </authorList>
    </citation>
    <scope>NUCLEOTIDE SEQUENCE [LARGE SCALE GENOMIC DNA]</scope>
    <source>
        <strain evidence="1">IVM-t1</strain>
    </source>
</reference>